<keyword evidence="2" id="KW-1185">Reference proteome</keyword>
<reference evidence="1" key="1">
    <citation type="submission" date="2020-08" db="EMBL/GenBank/DDBJ databases">
        <title>Genome public.</title>
        <authorList>
            <person name="Liu C."/>
            <person name="Sun Q."/>
        </authorList>
    </citation>
    <scope>NUCLEOTIDE SEQUENCE</scope>
    <source>
        <strain evidence="1">BX5</strain>
    </source>
</reference>
<name>A0A8J6J3K1_9FIRM</name>
<evidence type="ECO:0000313" key="1">
    <source>
        <dbReference type="EMBL" id="MBC5716482.1"/>
    </source>
</evidence>
<gene>
    <name evidence="1" type="ORF">H8S55_03950</name>
</gene>
<organism evidence="1 2">
    <name type="scientific">Flintibacter faecis</name>
    <dbReference type="NCBI Taxonomy" id="2763047"/>
    <lineage>
        <taxon>Bacteria</taxon>
        <taxon>Bacillati</taxon>
        <taxon>Bacillota</taxon>
        <taxon>Clostridia</taxon>
        <taxon>Eubacteriales</taxon>
        <taxon>Flintibacter</taxon>
    </lineage>
</organism>
<dbReference type="PROSITE" id="PS51257">
    <property type="entry name" value="PROKAR_LIPOPROTEIN"/>
    <property type="match status" value="1"/>
</dbReference>
<evidence type="ECO:0000313" key="2">
    <source>
        <dbReference type="Proteomes" id="UP000602260"/>
    </source>
</evidence>
<comment type="caution">
    <text evidence="1">The sequence shown here is derived from an EMBL/GenBank/DDBJ whole genome shotgun (WGS) entry which is preliminary data.</text>
</comment>
<dbReference type="EMBL" id="JACOPN010000002">
    <property type="protein sequence ID" value="MBC5716482.1"/>
    <property type="molecule type" value="Genomic_DNA"/>
</dbReference>
<dbReference type="Proteomes" id="UP000602260">
    <property type="component" value="Unassembled WGS sequence"/>
</dbReference>
<proteinExistence type="predicted"/>
<accession>A0A8J6J3K1</accession>
<protein>
    <submittedName>
        <fullName evidence="1">Uncharacterized protein</fullName>
    </submittedName>
</protein>
<sequence>MGTRRERRRAVLSLLGGLAAACCALAIFFEGVGNLDQNSGERSRRQLEETLRRAAVACYAAQGAYPPDLSYIEEHWGVQIDRSRYAVFYQVEGSNLMPDITVLERET</sequence>
<dbReference type="AlphaFoldDB" id="A0A8J6J3K1"/>
<dbReference type="RefSeq" id="WP_147562271.1">
    <property type="nucleotide sequence ID" value="NZ_JACOPN010000002.1"/>
</dbReference>